<name>A0A162JW46_9HYPO</name>
<dbReference type="PANTHER" id="PTHR48100">
    <property type="entry name" value="BROAD-SPECIFICITY PHOSPHATASE YOR283W-RELATED"/>
    <property type="match status" value="1"/>
</dbReference>
<organism evidence="1 2">
    <name type="scientific">Beauveria brongniartii RCEF 3172</name>
    <dbReference type="NCBI Taxonomy" id="1081107"/>
    <lineage>
        <taxon>Eukaryota</taxon>
        <taxon>Fungi</taxon>
        <taxon>Dikarya</taxon>
        <taxon>Ascomycota</taxon>
        <taxon>Pezizomycotina</taxon>
        <taxon>Sordariomycetes</taxon>
        <taxon>Hypocreomycetidae</taxon>
        <taxon>Hypocreales</taxon>
        <taxon>Cordycipitaceae</taxon>
        <taxon>Beauveria</taxon>
        <taxon>Beauveria brongniartii</taxon>
    </lineage>
</organism>
<dbReference type="GO" id="GO:0016791">
    <property type="term" value="F:phosphatase activity"/>
    <property type="evidence" value="ECO:0007669"/>
    <property type="project" value="TreeGrafter"/>
</dbReference>
<dbReference type="GO" id="GO:0005737">
    <property type="term" value="C:cytoplasm"/>
    <property type="evidence" value="ECO:0007669"/>
    <property type="project" value="TreeGrafter"/>
</dbReference>
<dbReference type="PANTHER" id="PTHR48100:SF54">
    <property type="entry name" value="PHOSPHATASE SPAC5H10.03-RELATED"/>
    <property type="match status" value="1"/>
</dbReference>
<reference evidence="1 2" key="1">
    <citation type="journal article" date="2016" name="Genome Biol. Evol.">
        <title>Divergent and convergent evolution of fungal pathogenicity.</title>
        <authorList>
            <person name="Shang Y."/>
            <person name="Xiao G."/>
            <person name="Zheng P."/>
            <person name="Cen K."/>
            <person name="Zhan S."/>
            <person name="Wang C."/>
        </authorList>
    </citation>
    <scope>NUCLEOTIDE SEQUENCE [LARGE SCALE GENOMIC DNA]</scope>
    <source>
        <strain evidence="1 2">RCEF 3172</strain>
    </source>
</reference>
<evidence type="ECO:0000313" key="2">
    <source>
        <dbReference type="Proteomes" id="UP000076863"/>
    </source>
</evidence>
<comment type="caution">
    <text evidence="1">The sequence shown here is derived from an EMBL/GenBank/DDBJ whole genome shotgun (WGS) entry which is preliminary data.</text>
</comment>
<evidence type="ECO:0000313" key="1">
    <source>
        <dbReference type="EMBL" id="OAA49938.1"/>
    </source>
</evidence>
<dbReference type="Proteomes" id="UP000076863">
    <property type="component" value="Unassembled WGS sequence"/>
</dbReference>
<protein>
    <submittedName>
        <fullName evidence="1">Phosphoglycerate mutase family protein</fullName>
    </submittedName>
</protein>
<dbReference type="SMART" id="SM00855">
    <property type="entry name" value="PGAM"/>
    <property type="match status" value="1"/>
</dbReference>
<accession>A0A162JW46</accession>
<dbReference type="SUPFAM" id="SSF53254">
    <property type="entry name" value="Phosphoglycerate mutase-like"/>
    <property type="match status" value="1"/>
</dbReference>
<dbReference type="Gene3D" id="3.40.50.1240">
    <property type="entry name" value="Phosphoglycerate mutase-like"/>
    <property type="match status" value="1"/>
</dbReference>
<dbReference type="Pfam" id="PF00300">
    <property type="entry name" value="His_Phos_1"/>
    <property type="match status" value="1"/>
</dbReference>
<dbReference type="CDD" id="cd07067">
    <property type="entry name" value="HP_PGM_like"/>
    <property type="match status" value="1"/>
</dbReference>
<proteinExistence type="predicted"/>
<sequence>MPPTIHLIRHAEGTHNLSAANYNIHDPGLTARGEQQARDLAARITELQADGGADIDMVLASPLRRTLTTALAGFAPQLARKRPAAIYAWPDVQEVSALPCDSGSALAAVQKEFGQELVNYDMVESGWELKQGKYANTEPAVTARAQAAREWLRKQPHKDIAVFSHGCLLHFLTDDWEGTDSPQGTSWDKTELRSFTFSSEEKDDPVLVETLKSRERRGSAPALTGQEQKRLRRATMRLWTEWGILE</sequence>
<dbReference type="InterPro" id="IPR050275">
    <property type="entry name" value="PGM_Phosphatase"/>
</dbReference>
<dbReference type="InterPro" id="IPR013078">
    <property type="entry name" value="His_Pase_superF_clade-1"/>
</dbReference>
<keyword evidence="2" id="KW-1185">Reference proteome</keyword>
<gene>
    <name evidence="1" type="ORF">BBO_01573</name>
</gene>
<dbReference type="AlphaFoldDB" id="A0A162JW46"/>
<dbReference type="InterPro" id="IPR029033">
    <property type="entry name" value="His_PPase_superfam"/>
</dbReference>
<dbReference type="EMBL" id="AZHA01000003">
    <property type="protein sequence ID" value="OAA49938.1"/>
    <property type="molecule type" value="Genomic_DNA"/>
</dbReference>
<dbReference type="OrthoDB" id="496981at2759"/>